<evidence type="ECO:0000313" key="1">
    <source>
        <dbReference type="EMBL" id="KKS36329.1"/>
    </source>
</evidence>
<sequence length="47" mass="5449">MGEKEILLKINELIRKAEDGDITIKDAHYAIKVIMPSDQQVKEYFTL</sequence>
<dbReference type="AlphaFoldDB" id="A0A0G0YIA3"/>
<protein>
    <submittedName>
        <fullName evidence="1">Uncharacterized protein</fullName>
    </submittedName>
</protein>
<proteinExistence type="predicted"/>
<dbReference type="Proteomes" id="UP000033847">
    <property type="component" value="Unassembled WGS sequence"/>
</dbReference>
<comment type="caution">
    <text evidence="1">The sequence shown here is derived from an EMBL/GenBank/DDBJ whole genome shotgun (WGS) entry which is preliminary data.</text>
</comment>
<accession>A0A0G0YIA3</accession>
<gene>
    <name evidence="1" type="ORF">UV00_C0027G0015</name>
</gene>
<dbReference type="EMBL" id="LCCU01000027">
    <property type="protein sequence ID" value="KKS36329.1"/>
    <property type="molecule type" value="Genomic_DNA"/>
</dbReference>
<name>A0A0G0YIA3_UNCKA</name>
<organism evidence="1 2">
    <name type="scientific">candidate division WWE3 bacterium GW2011_GWF1_42_14</name>
    <dbReference type="NCBI Taxonomy" id="1619138"/>
    <lineage>
        <taxon>Bacteria</taxon>
        <taxon>Katanobacteria</taxon>
    </lineage>
</organism>
<reference evidence="1 2" key="1">
    <citation type="journal article" date="2015" name="Nature">
        <title>rRNA introns, odd ribosomes, and small enigmatic genomes across a large radiation of phyla.</title>
        <authorList>
            <person name="Brown C.T."/>
            <person name="Hug L.A."/>
            <person name="Thomas B.C."/>
            <person name="Sharon I."/>
            <person name="Castelle C.J."/>
            <person name="Singh A."/>
            <person name="Wilkins M.J."/>
            <person name="Williams K.H."/>
            <person name="Banfield J.F."/>
        </authorList>
    </citation>
    <scope>NUCLEOTIDE SEQUENCE [LARGE SCALE GENOMIC DNA]</scope>
</reference>
<evidence type="ECO:0000313" key="2">
    <source>
        <dbReference type="Proteomes" id="UP000033847"/>
    </source>
</evidence>